<sequence length="44" mass="5035">MGWDPIKQANTNMLDATIRKEEAWTDDADARLGSKPHHVPEKFL</sequence>
<dbReference type="AlphaFoldDB" id="H6SPE8"/>
<keyword evidence="2" id="KW-1185">Reference proteome</keyword>
<proteinExistence type="predicted"/>
<dbReference type="EMBL" id="HE663493">
    <property type="protein sequence ID" value="CCG09473.1"/>
    <property type="molecule type" value="Genomic_DNA"/>
</dbReference>
<evidence type="ECO:0000313" key="1">
    <source>
        <dbReference type="EMBL" id="CCG09473.1"/>
    </source>
</evidence>
<reference evidence="1 2" key="1">
    <citation type="submission" date="2012-02" db="EMBL/GenBank/DDBJ databases">
        <title>Shotgun genome sequence of Phaeospirillum photometricum DSM 122.</title>
        <authorList>
            <person name="Duquesne K."/>
            <person name="Sturgis J."/>
        </authorList>
    </citation>
    <scope>NUCLEOTIDE SEQUENCE [LARGE SCALE GENOMIC DNA]</scope>
    <source>
        <strain evidence="2">DSM122</strain>
    </source>
</reference>
<gene>
    <name evidence="1" type="ORF">RSPPHO_02847</name>
</gene>
<dbReference type="Proteomes" id="UP000033220">
    <property type="component" value="Chromosome DSM 122"/>
</dbReference>
<protein>
    <submittedName>
        <fullName evidence="1">Uncharacterized protein</fullName>
    </submittedName>
</protein>
<dbReference type="HOGENOM" id="CLU_3221325_0_0_5"/>
<dbReference type="KEGG" id="rpm:RSPPHO_02847"/>
<organism evidence="1 2">
    <name type="scientific">Pararhodospirillum photometricum DSM 122</name>
    <dbReference type="NCBI Taxonomy" id="1150469"/>
    <lineage>
        <taxon>Bacteria</taxon>
        <taxon>Pseudomonadati</taxon>
        <taxon>Pseudomonadota</taxon>
        <taxon>Alphaproteobacteria</taxon>
        <taxon>Rhodospirillales</taxon>
        <taxon>Rhodospirillaceae</taxon>
        <taxon>Pararhodospirillum</taxon>
    </lineage>
</organism>
<name>H6SPE8_PARPM</name>
<evidence type="ECO:0000313" key="2">
    <source>
        <dbReference type="Proteomes" id="UP000033220"/>
    </source>
</evidence>
<accession>H6SPE8</accession>